<name>A0A6G9LFT7_9CAUD</name>
<protein>
    <submittedName>
        <fullName evidence="1">Uncharacterized protein</fullName>
    </submittedName>
</protein>
<sequence>MDSPNGGWVAHCEDLPVAEFIAAARTLIPELVAEVERLRKLVGGGSVSSEAQNVIADVIGKHRLEKGMRMGRGERVEWWYCLECEWRSEDFDLDDSEVRREIERVKRMHVADEVDKALGGLTREEQWVPVAYQGLIR</sequence>
<dbReference type="EMBL" id="MT114164">
    <property type="protein sequence ID" value="QIQ63422.1"/>
    <property type="molecule type" value="Genomic_DNA"/>
</dbReference>
<evidence type="ECO:0000313" key="2">
    <source>
        <dbReference type="Proteomes" id="UP000503491"/>
    </source>
</evidence>
<keyword evidence="2" id="KW-1185">Reference proteome</keyword>
<dbReference type="RefSeq" id="YP_009963164.1">
    <property type="nucleotide sequence ID" value="NC_051716.1"/>
</dbReference>
<gene>
    <name evidence="1" type="primary">74</name>
    <name evidence="1" type="ORF">SEA_VETERAN_74</name>
</gene>
<evidence type="ECO:0000313" key="1">
    <source>
        <dbReference type="EMBL" id="QIQ63422.1"/>
    </source>
</evidence>
<accession>A0A6G9LFT7</accession>
<dbReference type="Proteomes" id="UP000503491">
    <property type="component" value="Segment"/>
</dbReference>
<organism evidence="1 2">
    <name type="scientific">Mycobacterium phage Veteran</name>
    <dbReference type="NCBI Taxonomy" id="2719209"/>
    <lineage>
        <taxon>Viruses</taxon>
        <taxon>Duplodnaviria</taxon>
        <taxon>Heunggongvirae</taxon>
        <taxon>Uroviricota</taxon>
        <taxon>Caudoviricetes</taxon>
        <taxon>Gracegardnervirinae</taxon>
        <taxon>Cheoctovirus</taxon>
        <taxon>Cheoctovirus veteran</taxon>
    </lineage>
</organism>
<reference evidence="1 2" key="1">
    <citation type="submission" date="2020-02" db="EMBL/GenBank/DDBJ databases">
        <authorList>
            <person name="Shellooe L."/>
            <person name="Bartley R."/>
            <person name="Buttafoco A."/>
            <person name="Evard R."/>
            <person name="Fellin M."/>
            <person name="Poisson J."/>
            <person name="Schneller A."/>
            <person name="Poxleitner M."/>
            <person name="Ettinger W.F."/>
            <person name="Ettinger A.-S.H."/>
            <person name="Anders K.R."/>
            <person name="Schaff J.E."/>
            <person name="Dashiell C.L."/>
            <person name="Macialek J.A."/>
            <person name="Bradley K.W."/>
            <person name="Asai D.J."/>
            <person name="Bowman C.A."/>
            <person name="Russell D.A."/>
            <person name="Pope W.H."/>
            <person name="Jacobs-Sera D."/>
            <person name="Hendrix R.W."/>
            <person name="Hatfull G.F."/>
        </authorList>
    </citation>
    <scope>NUCLEOTIDE SEQUENCE [LARGE SCALE GENOMIC DNA]</scope>
</reference>
<dbReference type="KEGG" id="vg:60334744"/>
<proteinExistence type="predicted"/>
<dbReference type="GeneID" id="60334744"/>